<dbReference type="Proteomes" id="UP000230233">
    <property type="component" value="Chromosome X"/>
</dbReference>
<organism evidence="2 3">
    <name type="scientific">Caenorhabditis nigoni</name>
    <dbReference type="NCBI Taxonomy" id="1611254"/>
    <lineage>
        <taxon>Eukaryota</taxon>
        <taxon>Metazoa</taxon>
        <taxon>Ecdysozoa</taxon>
        <taxon>Nematoda</taxon>
        <taxon>Chromadorea</taxon>
        <taxon>Rhabditida</taxon>
        <taxon>Rhabditina</taxon>
        <taxon>Rhabditomorpha</taxon>
        <taxon>Rhabditoidea</taxon>
        <taxon>Rhabditidae</taxon>
        <taxon>Peloderinae</taxon>
        <taxon>Caenorhabditis</taxon>
    </lineage>
</organism>
<reference evidence="3" key="1">
    <citation type="submission" date="2017-10" db="EMBL/GenBank/DDBJ databases">
        <title>Rapid genome shrinkage in a self-fertile nematode reveals novel sperm competition proteins.</title>
        <authorList>
            <person name="Yin D."/>
            <person name="Schwarz E.M."/>
            <person name="Thomas C.G."/>
            <person name="Felde R.L."/>
            <person name="Korf I.F."/>
            <person name="Cutter A.D."/>
            <person name="Schartner C.M."/>
            <person name="Ralston E.J."/>
            <person name="Meyer B.J."/>
            <person name="Haag E.S."/>
        </authorList>
    </citation>
    <scope>NUCLEOTIDE SEQUENCE [LARGE SCALE GENOMIC DNA]</scope>
    <source>
        <strain evidence="3">JU1422</strain>
    </source>
</reference>
<sequence length="73" mass="8285">MEWMFYGLIEKTEKLMALDFCIDLDCSAASFDSLSAILLTILQTERGMHVADNKSAKQHELGADHKQMTRTAY</sequence>
<comment type="caution">
    <text evidence="2">The sequence shown here is derived from an EMBL/GenBank/DDBJ whole genome shotgun (WGS) entry which is preliminary data.</text>
</comment>
<keyword evidence="3" id="KW-1185">Reference proteome</keyword>
<feature type="region of interest" description="Disordered" evidence="1">
    <location>
        <begin position="53"/>
        <end position="73"/>
    </location>
</feature>
<proteinExistence type="predicted"/>
<feature type="compositionally biased region" description="Basic and acidic residues" evidence="1">
    <location>
        <begin position="53"/>
        <end position="67"/>
    </location>
</feature>
<gene>
    <name evidence="2" type="primary">Cnig_chr_X.g26328</name>
    <name evidence="2" type="ORF">B9Z55_026328</name>
</gene>
<evidence type="ECO:0000256" key="1">
    <source>
        <dbReference type="SAM" id="MobiDB-lite"/>
    </source>
</evidence>
<name>A0A2G5T2P6_9PELO</name>
<protein>
    <submittedName>
        <fullName evidence="2">Uncharacterized protein</fullName>
    </submittedName>
</protein>
<evidence type="ECO:0000313" key="3">
    <source>
        <dbReference type="Proteomes" id="UP000230233"/>
    </source>
</evidence>
<evidence type="ECO:0000313" key="2">
    <source>
        <dbReference type="EMBL" id="PIC21530.1"/>
    </source>
</evidence>
<accession>A0A2G5T2P6</accession>
<dbReference type="AlphaFoldDB" id="A0A2G5T2P6"/>
<dbReference type="EMBL" id="PDUG01000006">
    <property type="protein sequence ID" value="PIC21530.1"/>
    <property type="molecule type" value="Genomic_DNA"/>
</dbReference>